<feature type="region of interest" description="Disordered" evidence="1">
    <location>
        <begin position="232"/>
        <end position="258"/>
    </location>
</feature>
<dbReference type="EMBL" id="CAJPWZ010001862">
    <property type="protein sequence ID" value="CAG2225874.1"/>
    <property type="molecule type" value="Genomic_DNA"/>
</dbReference>
<dbReference type="InterPro" id="IPR032350">
    <property type="entry name" value="Nbr1_FW"/>
</dbReference>
<dbReference type="SUPFAM" id="SSF46934">
    <property type="entry name" value="UBA-like"/>
    <property type="match status" value="1"/>
</dbReference>
<dbReference type="AlphaFoldDB" id="A0A8S3T9S9"/>
<dbReference type="GO" id="GO:0016236">
    <property type="term" value="P:macroautophagy"/>
    <property type="evidence" value="ECO:0007669"/>
    <property type="project" value="TreeGrafter"/>
</dbReference>
<dbReference type="Gene3D" id="2.60.40.10">
    <property type="entry name" value="Immunoglobulins"/>
    <property type="match status" value="1"/>
</dbReference>
<name>A0A8S3T9S9_MYTED</name>
<comment type="caution">
    <text evidence="3">The sequence shown here is derived from an EMBL/GenBank/DDBJ whole genome shotgun (WGS) entry which is preliminary data.</text>
</comment>
<dbReference type="FunFam" id="1.10.8.10:FF:000015">
    <property type="entry name" value="Chromosome 6 C6orf106 homolog"/>
    <property type="match status" value="1"/>
</dbReference>
<evidence type="ECO:0000313" key="4">
    <source>
        <dbReference type="Proteomes" id="UP000683360"/>
    </source>
</evidence>
<dbReference type="OrthoDB" id="661148at2759"/>
<accession>A0A8S3T9S9</accession>
<proteinExistence type="predicted"/>
<dbReference type="Pfam" id="PF14555">
    <property type="entry name" value="UBA_4"/>
    <property type="match status" value="1"/>
</dbReference>
<dbReference type="PANTHER" id="PTHR20930">
    <property type="entry name" value="OVARIAN CARCINOMA ANTIGEN CA125-RELATED"/>
    <property type="match status" value="1"/>
</dbReference>
<evidence type="ECO:0000313" key="3">
    <source>
        <dbReference type="EMBL" id="CAG2225874.1"/>
    </source>
</evidence>
<dbReference type="Proteomes" id="UP000683360">
    <property type="component" value="Unassembled WGS sequence"/>
</dbReference>
<dbReference type="PANTHER" id="PTHR20930:SF0">
    <property type="entry name" value="PROTEIN ILRUN"/>
    <property type="match status" value="1"/>
</dbReference>
<protein>
    <submittedName>
        <fullName evidence="3">Uncharacterized protein C6orf106,Uncharacterized protein C6orf106 homolog</fullName>
    </submittedName>
</protein>
<dbReference type="InterPro" id="IPR039517">
    <property type="entry name" value="C6orf106_UBA-like"/>
</dbReference>
<reference evidence="3" key="1">
    <citation type="submission" date="2021-03" db="EMBL/GenBank/DDBJ databases">
        <authorList>
            <person name="Bekaert M."/>
        </authorList>
    </citation>
    <scope>NUCLEOTIDE SEQUENCE</scope>
</reference>
<dbReference type="Gene3D" id="1.10.8.10">
    <property type="entry name" value="DNA helicase RuvA subunit, C-terminal domain"/>
    <property type="match status" value="1"/>
</dbReference>
<dbReference type="Pfam" id="PF16158">
    <property type="entry name" value="N_BRCA1_IG"/>
    <property type="match status" value="1"/>
</dbReference>
<dbReference type="GO" id="GO:0043130">
    <property type="term" value="F:ubiquitin binding"/>
    <property type="evidence" value="ECO:0007669"/>
    <property type="project" value="TreeGrafter"/>
</dbReference>
<dbReference type="CDD" id="cd14349">
    <property type="entry name" value="UBA_CF106"/>
    <property type="match status" value="1"/>
</dbReference>
<keyword evidence="4" id="KW-1185">Reference proteome</keyword>
<evidence type="ECO:0000256" key="1">
    <source>
        <dbReference type="SAM" id="MobiDB-lite"/>
    </source>
</evidence>
<dbReference type="GO" id="GO:0000407">
    <property type="term" value="C:phagophore assembly site"/>
    <property type="evidence" value="ECO:0007669"/>
    <property type="project" value="TreeGrafter"/>
</dbReference>
<gene>
    <name evidence="3" type="ORF">MEDL_38947</name>
</gene>
<feature type="domain" description="Nbr1 FW" evidence="2">
    <location>
        <begin position="85"/>
        <end position="182"/>
    </location>
</feature>
<organism evidence="3 4">
    <name type="scientific">Mytilus edulis</name>
    <name type="common">Blue mussel</name>
    <dbReference type="NCBI Taxonomy" id="6550"/>
    <lineage>
        <taxon>Eukaryota</taxon>
        <taxon>Metazoa</taxon>
        <taxon>Spiralia</taxon>
        <taxon>Lophotrochozoa</taxon>
        <taxon>Mollusca</taxon>
        <taxon>Bivalvia</taxon>
        <taxon>Autobranchia</taxon>
        <taxon>Pteriomorphia</taxon>
        <taxon>Mytilida</taxon>
        <taxon>Mytiloidea</taxon>
        <taxon>Mytilidae</taxon>
        <taxon>Mytilinae</taxon>
        <taxon>Mytilus</taxon>
    </lineage>
</organism>
<evidence type="ECO:0000259" key="2">
    <source>
        <dbReference type="Pfam" id="PF16158"/>
    </source>
</evidence>
<sequence length="283" mass="30992">MDVDNELDGNLLRQFSSLGTTDKEVLISEFQKLLGPNQLSPEGCGFFLDMNNWNLQAAVCAYYDFDQPSLTNIRLPVMCFVKDVTIGEGEAVPPSTKFIKTWRIRNIGEDAWPPGCNLRYCCGDNLSNTDRAIVNMLVPGQEADVSVEMESPAATGVFQSQWRMSTPTGLFFGEVIWVIITVDEGGLLGVTQQLSSFGKSDFVHSNIPQNLPNPFASPIKLDLTTSSPLISPNSSIIAQHGSPLTSQPSPTVPTSSPVPVRALFNNFVESETHREDNKDSDMS</sequence>
<dbReference type="CDD" id="cd14947">
    <property type="entry name" value="NBR1_like"/>
    <property type="match status" value="1"/>
</dbReference>
<dbReference type="InterPro" id="IPR009060">
    <property type="entry name" value="UBA-like_sf"/>
</dbReference>
<dbReference type="InterPro" id="IPR013783">
    <property type="entry name" value="Ig-like_fold"/>
</dbReference>